<protein>
    <submittedName>
        <fullName evidence="1">Uncharacterized protein</fullName>
    </submittedName>
</protein>
<keyword evidence="2" id="KW-1185">Reference proteome</keyword>
<proteinExistence type="predicted"/>
<evidence type="ECO:0000313" key="2">
    <source>
        <dbReference type="Proteomes" id="UP000473885"/>
    </source>
</evidence>
<gene>
    <name evidence="1" type="ORF">FDF74_02715</name>
</gene>
<dbReference type="Proteomes" id="UP000473885">
    <property type="component" value="Unassembled WGS sequence"/>
</dbReference>
<sequence>MEDVNQENKYNIYPTTLEFHHDIKNGITESTVVKELVDSRNAIHLKIDINRNDYPLEDIQHTLKEIFQKVLQYFYE</sequence>
<reference evidence="1 2" key="1">
    <citation type="submission" date="2019-04" db="EMBL/GenBank/DDBJ databases">
        <title>Genome sequencing of Clostridium botulinum Groups I-IV and Clostridium butyricum.</title>
        <authorList>
            <person name="Brunt J."/>
            <person name="Van Vliet A.H.M."/>
            <person name="Stringer S.C."/>
            <person name="Carter A.T."/>
            <person name="Peck M.W."/>
        </authorList>
    </citation>
    <scope>NUCLEOTIDE SEQUENCE [LARGE SCALE GENOMIC DNA]</scope>
    <source>
        <strain evidence="1 2">IFR 18/094</strain>
    </source>
</reference>
<dbReference type="RefSeq" id="WP_163248388.1">
    <property type="nucleotide sequence ID" value="NZ_SXDP01000001.1"/>
</dbReference>
<accession>A0A6M0R7E3</accession>
<organism evidence="1 2">
    <name type="scientific">Clostridium niameyense</name>
    <dbReference type="NCBI Taxonomy" id="1622073"/>
    <lineage>
        <taxon>Bacteria</taxon>
        <taxon>Bacillati</taxon>
        <taxon>Bacillota</taxon>
        <taxon>Clostridia</taxon>
        <taxon>Eubacteriales</taxon>
        <taxon>Clostridiaceae</taxon>
        <taxon>Clostridium</taxon>
    </lineage>
</organism>
<name>A0A6M0R7E3_9CLOT</name>
<dbReference type="EMBL" id="SXDP01000001">
    <property type="protein sequence ID" value="NEZ46123.1"/>
    <property type="molecule type" value="Genomic_DNA"/>
</dbReference>
<comment type="caution">
    <text evidence="1">The sequence shown here is derived from an EMBL/GenBank/DDBJ whole genome shotgun (WGS) entry which is preliminary data.</text>
</comment>
<evidence type="ECO:0000313" key="1">
    <source>
        <dbReference type="EMBL" id="NEZ46123.1"/>
    </source>
</evidence>
<dbReference type="AlphaFoldDB" id="A0A6M0R7E3"/>